<proteinExistence type="inferred from homology"/>
<evidence type="ECO:0000256" key="1">
    <source>
        <dbReference type="ARBA" id="ARBA00004651"/>
    </source>
</evidence>
<protein>
    <submittedName>
        <fullName evidence="9">Branched-chain amino acid ABC transporter permease</fullName>
    </submittedName>
</protein>
<keyword evidence="6 8" id="KW-1133">Transmembrane helix</keyword>
<evidence type="ECO:0000256" key="8">
    <source>
        <dbReference type="SAM" id="Phobius"/>
    </source>
</evidence>
<keyword evidence="4" id="KW-1003">Cell membrane</keyword>
<name>A0ABQ2Z734_9GAMM</name>
<keyword evidence="3" id="KW-0813">Transport</keyword>
<dbReference type="PANTHER" id="PTHR34979:SF1">
    <property type="entry name" value="INNER MEMBRANE PROTEIN YGAZ"/>
    <property type="match status" value="1"/>
</dbReference>
<evidence type="ECO:0000256" key="4">
    <source>
        <dbReference type="ARBA" id="ARBA00022475"/>
    </source>
</evidence>
<reference evidence="10" key="1">
    <citation type="journal article" date="2019" name="Int. J. Syst. Evol. Microbiol.">
        <title>The Global Catalogue of Microorganisms (GCM) 10K type strain sequencing project: providing services to taxonomists for standard genome sequencing and annotation.</title>
        <authorList>
            <consortium name="The Broad Institute Genomics Platform"/>
            <consortium name="The Broad Institute Genome Sequencing Center for Infectious Disease"/>
            <person name="Wu L."/>
            <person name="Ma J."/>
        </authorList>
    </citation>
    <scope>NUCLEOTIDE SEQUENCE [LARGE SCALE GENOMIC DNA]</scope>
    <source>
        <strain evidence="10">KCTC 22228</strain>
    </source>
</reference>
<feature type="transmembrane region" description="Helical" evidence="8">
    <location>
        <begin position="115"/>
        <end position="137"/>
    </location>
</feature>
<comment type="similarity">
    <text evidence="2">Belongs to the AzlC family.</text>
</comment>
<organism evidence="9 10">
    <name type="scientific">Litchfieldella qijiaojingensis</name>
    <dbReference type="NCBI Taxonomy" id="980347"/>
    <lineage>
        <taxon>Bacteria</taxon>
        <taxon>Pseudomonadati</taxon>
        <taxon>Pseudomonadota</taxon>
        <taxon>Gammaproteobacteria</taxon>
        <taxon>Oceanospirillales</taxon>
        <taxon>Halomonadaceae</taxon>
        <taxon>Litchfieldella</taxon>
    </lineage>
</organism>
<evidence type="ECO:0000256" key="2">
    <source>
        <dbReference type="ARBA" id="ARBA00010735"/>
    </source>
</evidence>
<dbReference type="Proteomes" id="UP000653056">
    <property type="component" value="Unassembled WGS sequence"/>
</dbReference>
<keyword evidence="10" id="KW-1185">Reference proteome</keyword>
<dbReference type="Pfam" id="PF03591">
    <property type="entry name" value="AzlC"/>
    <property type="match status" value="1"/>
</dbReference>
<sequence>MMLPLAAFTVAFGVAFGVAATHRGLADWEAMLMSVFMFAAPSQFAALELWQSPLPLLALAATTLTIHTRHVLMSAALYPWLYPLPRRQQFATVGFLTDSSWAMALGEYQRGERNVGVLLGGGIALWSAWVVGTAIGLEFGGGITAPERFGLDVIMMCFLLVIIVGSSPRAAMCLPWAAAAVSALLAYWWLPAYLHVVVGALTGGLVAVLASGKERQEVGQ</sequence>
<evidence type="ECO:0000256" key="3">
    <source>
        <dbReference type="ARBA" id="ARBA00022448"/>
    </source>
</evidence>
<keyword evidence="7 8" id="KW-0472">Membrane</keyword>
<accession>A0ABQ2Z734</accession>
<evidence type="ECO:0000313" key="10">
    <source>
        <dbReference type="Proteomes" id="UP000653056"/>
    </source>
</evidence>
<dbReference type="RefSeq" id="WP_189471803.1">
    <property type="nucleotide sequence ID" value="NZ_BMXS01000025.1"/>
</dbReference>
<comment type="caution">
    <text evidence="9">The sequence shown here is derived from an EMBL/GenBank/DDBJ whole genome shotgun (WGS) entry which is preliminary data.</text>
</comment>
<dbReference type="InterPro" id="IPR011606">
    <property type="entry name" value="Brnchd-chn_aa_trnsp_permease"/>
</dbReference>
<evidence type="ECO:0000256" key="6">
    <source>
        <dbReference type="ARBA" id="ARBA00022989"/>
    </source>
</evidence>
<dbReference type="PANTHER" id="PTHR34979">
    <property type="entry name" value="INNER MEMBRANE PROTEIN YGAZ"/>
    <property type="match status" value="1"/>
</dbReference>
<evidence type="ECO:0000256" key="7">
    <source>
        <dbReference type="ARBA" id="ARBA00023136"/>
    </source>
</evidence>
<gene>
    <name evidence="9" type="ORF">GCM10007160_36630</name>
</gene>
<feature type="transmembrane region" description="Helical" evidence="8">
    <location>
        <begin position="149"/>
        <end position="166"/>
    </location>
</feature>
<dbReference type="EMBL" id="BMXS01000025">
    <property type="protein sequence ID" value="GGY05751.1"/>
    <property type="molecule type" value="Genomic_DNA"/>
</dbReference>
<evidence type="ECO:0000313" key="9">
    <source>
        <dbReference type="EMBL" id="GGY05751.1"/>
    </source>
</evidence>
<comment type="subcellular location">
    <subcellularLocation>
        <location evidence="1">Cell membrane</location>
        <topology evidence="1">Multi-pass membrane protein</topology>
    </subcellularLocation>
</comment>
<keyword evidence="5 8" id="KW-0812">Transmembrane</keyword>
<feature type="transmembrane region" description="Helical" evidence="8">
    <location>
        <begin position="196"/>
        <end position="212"/>
    </location>
</feature>
<evidence type="ECO:0000256" key="5">
    <source>
        <dbReference type="ARBA" id="ARBA00022692"/>
    </source>
</evidence>